<dbReference type="GO" id="GO:0016829">
    <property type="term" value="F:lyase activity"/>
    <property type="evidence" value="ECO:0007669"/>
    <property type="project" value="UniProtKB-KW"/>
</dbReference>
<keyword evidence="4" id="KW-0326">Glycosidase</keyword>
<evidence type="ECO:0000313" key="9">
    <source>
        <dbReference type="Proteomes" id="UP000433309"/>
    </source>
</evidence>
<feature type="active site" evidence="5">
    <location>
        <position position="704"/>
    </location>
</feature>
<gene>
    <name evidence="8" type="ORF">GJ699_16820</name>
</gene>
<keyword evidence="3" id="KW-0063">Aspartyl esterase</keyword>
<dbReference type="PROSITE" id="PS00502">
    <property type="entry name" value="POLYGALACTURONASE"/>
    <property type="match status" value="1"/>
</dbReference>
<dbReference type="Pfam" id="PF00295">
    <property type="entry name" value="Glyco_hydro_28"/>
    <property type="match status" value="1"/>
</dbReference>
<dbReference type="PANTHER" id="PTHR31339">
    <property type="entry name" value="PECTIN LYASE-RELATED"/>
    <property type="match status" value="1"/>
</dbReference>
<dbReference type="InterPro" id="IPR051801">
    <property type="entry name" value="GH28_Enzymes"/>
</dbReference>
<dbReference type="Pfam" id="PF01095">
    <property type="entry name" value="Pectinesterase"/>
    <property type="match status" value="1"/>
</dbReference>
<feature type="chain" id="PRO_5026069081" evidence="6">
    <location>
        <begin position="40"/>
        <end position="885"/>
    </location>
</feature>
<dbReference type="GO" id="GO:0042545">
    <property type="term" value="P:cell wall modification"/>
    <property type="evidence" value="ECO:0007669"/>
    <property type="project" value="InterPro"/>
</dbReference>
<sequence length="885" mass="95444">MPLVAPSTAAGLAGAAARRKFAAAAATLIAAALQLPAHAQDARKVSEPVAPPSCAVLTAGAAGGDDTARIQAAIDKCPAGRAVRLSASNDKQRFAAGPLTLRSGVSLQVDANTTLQASGNPKLYDKGANTCGTIDQQGRGCKPFITIDNAKSSGIYGEGVIDGQGGRVIDGGSESWWQLARRAQKEDARQNVPRLIEITNSQDISLHKITLRNSPNFHVTLNKVDGFTAWGVRIDTPATARNTDGIDPISSRNVTIAYSHIRTGDDNVAVKAGNNGPTENISILHNRFYSGHGMSIGSETNGGVRRVLVEDLSMDGTTSGLRIKSDVSRGGVVDLVAYRNVCLRDVKTPIDISTRYSKTAEGSQIPVYTNIAFDDVHSVSPGRVLVQGYDEQRPVQVAMRNVSITGKADRKIEFAQLAGNIGAIDTSTCAQRFAPFPETAAASARPQLTLEQAKQFSYAEVLKYVGIAGQETVDPWDPLNDPLAKGAAFTPDYIVDKAARADGIRSFNTVQEAVSHAVLDSAAHPAKRLYLLLKPGVYQELVYIPASAAPITMYGEGKDAAATKITAKLDASNTGAEYSARHGAQFAQAAPDVQAMYASIKDRPQIGTFGTQTVWARNNGFQARNLTFENGYNKDTGNARAEALPNINNIHHQALALNVDSADKAQFENVRLLGFQDTLYLKSPQPGSTVRSFFNKSYIEGDVDFIFGDSTAYFYQSEIRTLGDRGVSYVGAPDTHVKTKYGFVFDNVRFTHEGKKDGDFYLLRQWFHSSRCTPYAPLPLEGYRCTYGPTNVYTAPTGTVARVSLEAVGKMVVMNSHIGAHINKQHPWSDWNKKGTLSYRPAQYNSDDHWNNLIKAGIDPVKDLGYSKPPSPADVFIGEFNNSDE</sequence>
<dbReference type="InterPro" id="IPR000743">
    <property type="entry name" value="Glyco_hydro_28"/>
</dbReference>
<evidence type="ECO:0000256" key="1">
    <source>
        <dbReference type="ARBA" id="ARBA00008834"/>
    </source>
</evidence>
<dbReference type="InterPro" id="IPR011050">
    <property type="entry name" value="Pectin_lyase_fold/virulence"/>
</dbReference>
<comment type="caution">
    <text evidence="8">The sequence shown here is derived from an EMBL/GenBank/DDBJ whole genome shotgun (WGS) entry which is preliminary data.</text>
</comment>
<evidence type="ECO:0000256" key="3">
    <source>
        <dbReference type="ARBA" id="ARBA00023085"/>
    </source>
</evidence>
<dbReference type="SUPFAM" id="SSF51126">
    <property type="entry name" value="Pectin lyase-like"/>
    <property type="match status" value="2"/>
</dbReference>
<feature type="signal peptide" evidence="6">
    <location>
        <begin position="1"/>
        <end position="39"/>
    </location>
</feature>
<dbReference type="InterPro" id="IPR000070">
    <property type="entry name" value="Pectinesterase_cat"/>
</dbReference>
<keyword evidence="2" id="KW-0378">Hydrolase</keyword>
<keyword evidence="6" id="KW-0732">Signal</keyword>
<dbReference type="PROSITE" id="PS00503">
    <property type="entry name" value="PECTINESTERASE_2"/>
    <property type="match status" value="1"/>
</dbReference>
<dbReference type="GO" id="GO:0004650">
    <property type="term" value="F:polygalacturonase activity"/>
    <property type="evidence" value="ECO:0007669"/>
    <property type="project" value="InterPro"/>
</dbReference>
<protein>
    <submittedName>
        <fullName evidence="8">Pectin lyase fold-containing protein</fullName>
    </submittedName>
</protein>
<keyword evidence="8" id="KW-0456">Lyase</keyword>
<evidence type="ECO:0000256" key="4">
    <source>
        <dbReference type="ARBA" id="ARBA00023295"/>
    </source>
</evidence>
<evidence type="ECO:0000256" key="2">
    <source>
        <dbReference type="ARBA" id="ARBA00022801"/>
    </source>
</evidence>
<name>A0A6I2L359_9BURK</name>
<dbReference type="Gene3D" id="2.160.20.10">
    <property type="entry name" value="Single-stranded right-handed beta-helix, Pectin lyase-like"/>
    <property type="match status" value="2"/>
</dbReference>
<organism evidence="8 9">
    <name type="scientific">Duganella guangzhouensis</name>
    <dbReference type="NCBI Taxonomy" id="2666084"/>
    <lineage>
        <taxon>Bacteria</taxon>
        <taxon>Pseudomonadati</taxon>
        <taxon>Pseudomonadota</taxon>
        <taxon>Betaproteobacteria</taxon>
        <taxon>Burkholderiales</taxon>
        <taxon>Oxalobacteraceae</taxon>
        <taxon>Telluria group</taxon>
        <taxon>Duganella</taxon>
    </lineage>
</organism>
<dbReference type="AlphaFoldDB" id="A0A6I2L359"/>
<dbReference type="GO" id="GO:0030599">
    <property type="term" value="F:pectinesterase activity"/>
    <property type="evidence" value="ECO:0007669"/>
    <property type="project" value="InterPro"/>
</dbReference>
<evidence type="ECO:0000259" key="7">
    <source>
        <dbReference type="Pfam" id="PF01095"/>
    </source>
</evidence>
<feature type="domain" description="Pectinesterase catalytic" evidence="7">
    <location>
        <begin position="605"/>
        <end position="769"/>
    </location>
</feature>
<reference evidence="8 9" key="1">
    <citation type="submission" date="2019-11" db="EMBL/GenBank/DDBJ databases">
        <title>Novel species isolated from a subtropical stream in China.</title>
        <authorList>
            <person name="Lu H."/>
        </authorList>
    </citation>
    <scope>NUCLEOTIDE SEQUENCE [LARGE SCALE GENOMIC DNA]</scope>
    <source>
        <strain evidence="8 9">FT80W</strain>
    </source>
</reference>
<dbReference type="InterPro" id="IPR033131">
    <property type="entry name" value="Pectinesterase_Asp_AS"/>
</dbReference>
<accession>A0A6I2L359</accession>
<proteinExistence type="inferred from homology"/>
<comment type="similarity">
    <text evidence="1">Belongs to the glycosyl hydrolase 28 family.</text>
</comment>
<evidence type="ECO:0000313" key="8">
    <source>
        <dbReference type="EMBL" id="MRW91657.1"/>
    </source>
</evidence>
<dbReference type="EMBL" id="WKJK01000008">
    <property type="protein sequence ID" value="MRW91657.1"/>
    <property type="molecule type" value="Genomic_DNA"/>
</dbReference>
<keyword evidence="9" id="KW-1185">Reference proteome</keyword>
<evidence type="ECO:0000256" key="5">
    <source>
        <dbReference type="PROSITE-ProRule" id="PRU10040"/>
    </source>
</evidence>
<dbReference type="GO" id="GO:0005975">
    <property type="term" value="P:carbohydrate metabolic process"/>
    <property type="evidence" value="ECO:0007669"/>
    <property type="project" value="InterPro"/>
</dbReference>
<dbReference type="InterPro" id="IPR012334">
    <property type="entry name" value="Pectin_lyas_fold"/>
</dbReference>
<dbReference type="PANTHER" id="PTHR31339:SF9">
    <property type="entry name" value="PLASMIN AND FIBRONECTIN-BINDING PROTEIN A"/>
    <property type="match status" value="1"/>
</dbReference>
<evidence type="ECO:0000256" key="6">
    <source>
        <dbReference type="SAM" id="SignalP"/>
    </source>
</evidence>
<dbReference type="Proteomes" id="UP000433309">
    <property type="component" value="Unassembled WGS sequence"/>
</dbReference>